<dbReference type="GO" id="GO:0042158">
    <property type="term" value="P:lipoprotein biosynthetic process"/>
    <property type="evidence" value="ECO:0007669"/>
    <property type="project" value="InterPro"/>
</dbReference>
<evidence type="ECO:0000256" key="2">
    <source>
        <dbReference type="ARBA" id="ARBA00022475"/>
    </source>
</evidence>
<name>A0A160TU18_9ZZZZ</name>
<keyword evidence="2" id="KW-1003">Cell membrane</keyword>
<dbReference type="Pfam" id="PF00795">
    <property type="entry name" value="CN_hydrolase"/>
    <property type="match status" value="1"/>
</dbReference>
<dbReference type="PANTHER" id="PTHR38686">
    <property type="entry name" value="APOLIPOPROTEIN N-ACYLTRANSFERASE"/>
    <property type="match status" value="1"/>
</dbReference>
<keyword evidence="5 8" id="KW-1133">Transmembrane helix</keyword>
<dbReference type="CDD" id="cd07571">
    <property type="entry name" value="ALP_N-acyl_transferase"/>
    <property type="match status" value="1"/>
</dbReference>
<feature type="transmembrane region" description="Helical" evidence="8">
    <location>
        <begin position="20"/>
        <end position="42"/>
    </location>
</feature>
<comment type="subcellular location">
    <subcellularLocation>
        <location evidence="1">Cell membrane</location>
        <topology evidence="1">Multi-pass membrane protein</topology>
    </subcellularLocation>
</comment>
<keyword evidence="6 8" id="KW-0472">Membrane</keyword>
<feature type="domain" description="CN hydrolase" evidence="9">
    <location>
        <begin position="217"/>
        <end position="458"/>
    </location>
</feature>
<evidence type="ECO:0000256" key="3">
    <source>
        <dbReference type="ARBA" id="ARBA00022679"/>
    </source>
</evidence>
<evidence type="ECO:0000256" key="8">
    <source>
        <dbReference type="SAM" id="Phobius"/>
    </source>
</evidence>
<feature type="transmembrane region" description="Helical" evidence="8">
    <location>
        <begin position="82"/>
        <end position="104"/>
    </location>
</feature>
<evidence type="ECO:0000256" key="4">
    <source>
        <dbReference type="ARBA" id="ARBA00022692"/>
    </source>
</evidence>
<evidence type="ECO:0000259" key="9">
    <source>
        <dbReference type="PROSITE" id="PS50263"/>
    </source>
</evidence>
<evidence type="ECO:0000256" key="5">
    <source>
        <dbReference type="ARBA" id="ARBA00022989"/>
    </source>
</evidence>
<feature type="transmembrane region" description="Helical" evidence="8">
    <location>
        <begin position="155"/>
        <end position="180"/>
    </location>
</feature>
<gene>
    <name evidence="10" type="ORF">MGWOODY_XGa1436</name>
</gene>
<accession>A0A160TU18</accession>
<dbReference type="EMBL" id="CZRL01000097">
    <property type="protein sequence ID" value="CUS53439.1"/>
    <property type="molecule type" value="Genomic_DNA"/>
</dbReference>
<reference evidence="10" key="1">
    <citation type="submission" date="2015-10" db="EMBL/GenBank/DDBJ databases">
        <authorList>
            <person name="Gilbert D.G."/>
        </authorList>
    </citation>
    <scope>NUCLEOTIDE SEQUENCE</scope>
</reference>
<dbReference type="HAMAP" id="MF_01148">
    <property type="entry name" value="Lnt"/>
    <property type="match status" value="1"/>
</dbReference>
<proteinExistence type="inferred from homology"/>
<dbReference type="Gene3D" id="3.60.110.10">
    <property type="entry name" value="Carbon-nitrogen hydrolase"/>
    <property type="match status" value="1"/>
</dbReference>
<dbReference type="AlphaFoldDB" id="A0A160TU18"/>
<organism evidence="10">
    <name type="scientific">hydrothermal vent metagenome</name>
    <dbReference type="NCBI Taxonomy" id="652676"/>
    <lineage>
        <taxon>unclassified sequences</taxon>
        <taxon>metagenomes</taxon>
        <taxon>ecological metagenomes</taxon>
    </lineage>
</organism>
<keyword evidence="7 10" id="KW-0012">Acyltransferase</keyword>
<dbReference type="InterPro" id="IPR003010">
    <property type="entry name" value="C-N_Hydrolase"/>
</dbReference>
<evidence type="ECO:0000256" key="7">
    <source>
        <dbReference type="ARBA" id="ARBA00023315"/>
    </source>
</evidence>
<evidence type="ECO:0000256" key="1">
    <source>
        <dbReference type="ARBA" id="ARBA00004651"/>
    </source>
</evidence>
<feature type="transmembrane region" description="Helical" evidence="8">
    <location>
        <begin position="49"/>
        <end position="70"/>
    </location>
</feature>
<dbReference type="InterPro" id="IPR045378">
    <property type="entry name" value="LNT_N"/>
</dbReference>
<feature type="transmembrane region" description="Helical" evidence="8">
    <location>
        <begin position="465"/>
        <end position="486"/>
    </location>
</feature>
<keyword evidence="10" id="KW-0449">Lipoprotein</keyword>
<dbReference type="InterPro" id="IPR036526">
    <property type="entry name" value="C-N_Hydrolase_sf"/>
</dbReference>
<dbReference type="SUPFAM" id="SSF56317">
    <property type="entry name" value="Carbon-nitrogen hydrolase"/>
    <property type="match status" value="1"/>
</dbReference>
<protein>
    <submittedName>
        <fullName evidence="10">Apolipoprotein N-acyltransferase / Copper homeostasis protein CutE</fullName>
        <ecNumber evidence="10">2.3.1.-</ecNumber>
    </submittedName>
</protein>
<dbReference type="PROSITE" id="PS50263">
    <property type="entry name" value="CN_HYDROLASE"/>
    <property type="match status" value="1"/>
</dbReference>
<dbReference type="EC" id="2.3.1.-" evidence="10"/>
<sequence length="494" mass="53801">MRRFGPVLTAVAAGGLFPLGFAPFEYALVAPLSLAVLFLLWLTAGPLQAALLGFWFGLGAFGVGVSWIYVSLHDFGQMPAPLAILAVVILVLMMSGYVAATGWLQSCCRQHRSAVRLLLIMPACWILGEWLRGWLFSGFPWLYLGYGLIDTPLAALAPAGGVLAVGAAGAVCGGAIMMLVTGPLRDRVLAVCTLVIVGAGVLVLDRIEFVQSTGKPLRIAIIQQNVSLERKWSADNLEAIAQSYLSVSRQVEQADLIVWPEAALPLYHDQIPPAYLTQLRALPADILLGVLERSRNNERTEFFNSALGLGVVDTMYRKQRLVPFGEFLPFRPLFSWVLNYLNIPMSDFAAWPTAQLPMRLAGQPVGVSICYENEFGHLIRKSLPASTVLINLSEEGWFGNSLAPHQRLQMARMRAMESGRALIRASNNGLSALISAKGKLLTVGPQFQPDTVRGSVVPMSGVTPFVRLGNLPILLLSVMVIAGSFLKRFRYRTV</sequence>
<dbReference type="GO" id="GO:0005886">
    <property type="term" value="C:plasma membrane"/>
    <property type="evidence" value="ECO:0007669"/>
    <property type="project" value="UniProtKB-SubCell"/>
</dbReference>
<dbReference type="GO" id="GO:0016410">
    <property type="term" value="F:N-acyltransferase activity"/>
    <property type="evidence" value="ECO:0007669"/>
    <property type="project" value="InterPro"/>
</dbReference>
<feature type="transmembrane region" description="Helical" evidence="8">
    <location>
        <begin position="187"/>
        <end position="204"/>
    </location>
</feature>
<dbReference type="PANTHER" id="PTHR38686:SF1">
    <property type="entry name" value="APOLIPOPROTEIN N-ACYLTRANSFERASE"/>
    <property type="match status" value="1"/>
</dbReference>
<dbReference type="Pfam" id="PF20154">
    <property type="entry name" value="LNT_N"/>
    <property type="match status" value="1"/>
</dbReference>
<evidence type="ECO:0000313" key="10">
    <source>
        <dbReference type="EMBL" id="CUS53439.1"/>
    </source>
</evidence>
<evidence type="ECO:0000256" key="6">
    <source>
        <dbReference type="ARBA" id="ARBA00023136"/>
    </source>
</evidence>
<feature type="transmembrane region" description="Helical" evidence="8">
    <location>
        <begin position="116"/>
        <end position="135"/>
    </location>
</feature>
<keyword evidence="4 8" id="KW-0812">Transmembrane</keyword>
<keyword evidence="3 10" id="KW-0808">Transferase</keyword>
<dbReference type="InterPro" id="IPR004563">
    <property type="entry name" value="Apolipo_AcylTrfase"/>
</dbReference>
<dbReference type="NCBIfam" id="TIGR00546">
    <property type="entry name" value="lnt"/>
    <property type="match status" value="1"/>
</dbReference>